<dbReference type="GO" id="GO:0005829">
    <property type="term" value="C:cytosol"/>
    <property type="evidence" value="ECO:0007669"/>
    <property type="project" value="TreeGrafter"/>
</dbReference>
<name>A0A976M3I7_THEOR</name>
<accession>A0A976M3I7</accession>
<dbReference type="Gene3D" id="1.25.40.540">
    <property type="entry name" value="TAP42-like family"/>
    <property type="match status" value="1"/>
</dbReference>
<dbReference type="PANTHER" id="PTHR10933:SF9">
    <property type="entry name" value="IMMUNOGLOBULIN-BINDING PROTEIN 1"/>
    <property type="match status" value="1"/>
</dbReference>
<dbReference type="Pfam" id="PF04177">
    <property type="entry name" value="TAP42"/>
    <property type="match status" value="1"/>
</dbReference>
<proteinExistence type="predicted"/>
<dbReference type="GO" id="GO:0009966">
    <property type="term" value="P:regulation of signal transduction"/>
    <property type="evidence" value="ECO:0007669"/>
    <property type="project" value="InterPro"/>
</dbReference>
<feature type="region of interest" description="Disordered" evidence="1">
    <location>
        <begin position="371"/>
        <end position="410"/>
    </location>
</feature>
<dbReference type="GO" id="GO:0051721">
    <property type="term" value="F:protein phosphatase 2A binding"/>
    <property type="evidence" value="ECO:0007669"/>
    <property type="project" value="TreeGrafter"/>
</dbReference>
<dbReference type="EMBL" id="CP056065">
    <property type="protein sequence ID" value="UKJ87671.2"/>
    <property type="molecule type" value="Genomic_DNA"/>
</dbReference>
<dbReference type="Proteomes" id="UP000244803">
    <property type="component" value="Chromosome 1"/>
</dbReference>
<dbReference type="AlphaFoldDB" id="A0A976M3I7"/>
<dbReference type="GO" id="GO:0035303">
    <property type="term" value="P:regulation of dephosphorylation"/>
    <property type="evidence" value="ECO:0007669"/>
    <property type="project" value="TreeGrafter"/>
</dbReference>
<evidence type="ECO:0000256" key="1">
    <source>
        <dbReference type="SAM" id="MobiDB-lite"/>
    </source>
</evidence>
<evidence type="ECO:0000313" key="3">
    <source>
        <dbReference type="Proteomes" id="UP000244803"/>
    </source>
</evidence>
<evidence type="ECO:0000313" key="2">
    <source>
        <dbReference type="EMBL" id="UKJ87671.2"/>
    </source>
</evidence>
<dbReference type="InterPro" id="IPR007304">
    <property type="entry name" value="TAP46-like"/>
</dbReference>
<feature type="compositionally biased region" description="Basic and acidic residues" evidence="1">
    <location>
        <begin position="386"/>
        <end position="400"/>
    </location>
</feature>
<dbReference type="OrthoDB" id="10261753at2759"/>
<dbReference type="PANTHER" id="PTHR10933">
    <property type="entry name" value="IMMUNOGLOBULIN-BINDING PROTEIN 1"/>
    <property type="match status" value="1"/>
</dbReference>
<dbReference type="InterPro" id="IPR038511">
    <property type="entry name" value="TAP42/TAP46-like_sf"/>
</dbReference>
<organism evidence="2 3">
    <name type="scientific">Theileria orientalis</name>
    <dbReference type="NCBI Taxonomy" id="68886"/>
    <lineage>
        <taxon>Eukaryota</taxon>
        <taxon>Sar</taxon>
        <taxon>Alveolata</taxon>
        <taxon>Apicomplexa</taxon>
        <taxon>Aconoidasida</taxon>
        <taxon>Piroplasmida</taxon>
        <taxon>Theileriidae</taxon>
        <taxon>Theileria</taxon>
    </lineage>
</organism>
<gene>
    <name evidence="2" type="ORF">MACJ_000109</name>
</gene>
<reference evidence="2" key="1">
    <citation type="submission" date="2022-07" db="EMBL/GenBank/DDBJ databases">
        <title>Evaluation of T. orientalis genome assembly methods using nanopore sequencing and analysis of variation between genomes.</title>
        <authorList>
            <person name="Yam J."/>
            <person name="Micallef M.L."/>
            <person name="Liu M."/>
            <person name="Djordjevic S.P."/>
            <person name="Bogema D.R."/>
            <person name="Jenkins C."/>
        </authorList>
    </citation>
    <scope>NUCLEOTIDE SEQUENCE</scope>
    <source>
        <strain evidence="2">Fish Creek</strain>
    </source>
</reference>
<sequence>MEFEDSSSDFYILDKLFNKSFSQYWILFWKDYDFYKYKSVKEELEIALKLFPDASFVEFFYSALDSPRHRSYDEESEFSKSIEKDRLNKLNVINELQQSFELVTMASESMGFFSVNEDLDEVHTEYVKYLMLPYLIAHVMVEKPDLRNRFEILKKVEVFVHIIYGFQIFLNQFMNMLSRLKILRREELDIWEEKKPKNTSHDTRDLRVNQASFERDLKKSVSQVFSSSESVEQFLQFNNRDKSTNEEVYRNTILDILKLFSIQSINHLNAIKMEIPFLELRERNKIAFSKDKVKTSAPTTKPWFLHIDNNSKLDPSVVQSLYKKMVFLPGHNLPTISLDECARIEMEMDVKTIGCKGAGVKRKDSAELLEDKLDEQESEKSSVCTDDAREWDDWKDDHPKGQGNKEVNIG</sequence>
<protein>
    <submittedName>
        <fullName evidence="2">Uncharacterized protein</fullName>
    </submittedName>
</protein>